<keyword evidence="1" id="KW-0472">Membrane</keyword>
<proteinExistence type="predicted"/>
<dbReference type="Proteomes" id="UP000324222">
    <property type="component" value="Unassembled WGS sequence"/>
</dbReference>
<keyword evidence="1" id="KW-1133">Transmembrane helix</keyword>
<keyword evidence="1" id="KW-0812">Transmembrane</keyword>
<evidence type="ECO:0000313" key="3">
    <source>
        <dbReference type="Proteomes" id="UP000324222"/>
    </source>
</evidence>
<comment type="caution">
    <text evidence="2">The sequence shown here is derived from an EMBL/GenBank/DDBJ whole genome shotgun (WGS) entry which is preliminary data.</text>
</comment>
<protein>
    <submittedName>
        <fullName evidence="2">Uncharacterized protein</fullName>
    </submittedName>
</protein>
<accession>A0A5B7IYY3</accession>
<evidence type="ECO:0000313" key="2">
    <source>
        <dbReference type="EMBL" id="MPC85858.1"/>
    </source>
</evidence>
<dbReference type="EMBL" id="VSRR010069794">
    <property type="protein sequence ID" value="MPC85858.1"/>
    <property type="molecule type" value="Genomic_DNA"/>
</dbReference>
<organism evidence="2 3">
    <name type="scientific">Portunus trituberculatus</name>
    <name type="common">Swimming crab</name>
    <name type="synonym">Neptunus trituberculatus</name>
    <dbReference type="NCBI Taxonomy" id="210409"/>
    <lineage>
        <taxon>Eukaryota</taxon>
        <taxon>Metazoa</taxon>
        <taxon>Ecdysozoa</taxon>
        <taxon>Arthropoda</taxon>
        <taxon>Crustacea</taxon>
        <taxon>Multicrustacea</taxon>
        <taxon>Malacostraca</taxon>
        <taxon>Eumalacostraca</taxon>
        <taxon>Eucarida</taxon>
        <taxon>Decapoda</taxon>
        <taxon>Pleocyemata</taxon>
        <taxon>Brachyura</taxon>
        <taxon>Eubrachyura</taxon>
        <taxon>Portunoidea</taxon>
        <taxon>Portunidae</taxon>
        <taxon>Portuninae</taxon>
        <taxon>Portunus</taxon>
    </lineage>
</organism>
<feature type="transmembrane region" description="Helical" evidence="1">
    <location>
        <begin position="6"/>
        <end position="26"/>
    </location>
</feature>
<dbReference type="AlphaFoldDB" id="A0A5B7IYY3"/>
<name>A0A5B7IYY3_PORTR</name>
<evidence type="ECO:0000256" key="1">
    <source>
        <dbReference type="SAM" id="Phobius"/>
    </source>
</evidence>
<gene>
    <name evidence="2" type="ORF">E2C01_080656</name>
</gene>
<keyword evidence="3" id="KW-1185">Reference proteome</keyword>
<reference evidence="2 3" key="1">
    <citation type="submission" date="2019-05" db="EMBL/GenBank/DDBJ databases">
        <title>Another draft genome of Portunus trituberculatus and its Hox gene families provides insights of decapod evolution.</title>
        <authorList>
            <person name="Jeong J.-H."/>
            <person name="Song I."/>
            <person name="Kim S."/>
            <person name="Choi T."/>
            <person name="Kim D."/>
            <person name="Ryu S."/>
            <person name="Kim W."/>
        </authorList>
    </citation>
    <scope>NUCLEOTIDE SEQUENCE [LARGE SCALE GENOMIC DNA]</scope>
    <source>
        <tissue evidence="2">Muscle</tissue>
    </source>
</reference>
<sequence>MQEDRVSVILIIVIVVVVVVTIYWSIDEGLSTTFSLNFRRLCKGRKEKGKKRKDARGHDGCLEFGRLRDRTSAHWHTGAARVSHRV</sequence>